<keyword evidence="10" id="KW-0030">Aminoacyl-tRNA synthetase</keyword>
<evidence type="ECO:0000256" key="10">
    <source>
        <dbReference type="ARBA" id="ARBA00023146"/>
    </source>
</evidence>
<reference evidence="12" key="1">
    <citation type="journal article" date="2014" name="Front. Microbiol.">
        <title>High frequency of phylogenetically diverse reductive dehalogenase-homologous genes in deep subseafloor sedimentary metagenomes.</title>
        <authorList>
            <person name="Kawai M."/>
            <person name="Futagami T."/>
            <person name="Toyoda A."/>
            <person name="Takaki Y."/>
            <person name="Nishi S."/>
            <person name="Hori S."/>
            <person name="Arai W."/>
            <person name="Tsubouchi T."/>
            <person name="Morono Y."/>
            <person name="Uchiyama I."/>
            <person name="Ito T."/>
            <person name="Fujiyama A."/>
            <person name="Inagaki F."/>
            <person name="Takami H."/>
        </authorList>
    </citation>
    <scope>NUCLEOTIDE SEQUENCE</scope>
    <source>
        <strain evidence="12">Expedition CK06-06</strain>
    </source>
</reference>
<keyword evidence="6" id="KW-0547">Nucleotide-binding</keyword>
<evidence type="ECO:0000313" key="12">
    <source>
        <dbReference type="EMBL" id="GAH25241.1"/>
    </source>
</evidence>
<feature type="non-terminal residue" evidence="12">
    <location>
        <position position="1"/>
    </location>
</feature>
<name>X1DW30_9ZZZZ</name>
<dbReference type="FunFam" id="3.10.310.40:FF:000001">
    <property type="entry name" value="Alanine--tRNA ligase"/>
    <property type="match status" value="1"/>
</dbReference>
<evidence type="ECO:0000256" key="7">
    <source>
        <dbReference type="ARBA" id="ARBA00022840"/>
    </source>
</evidence>
<evidence type="ECO:0000256" key="3">
    <source>
        <dbReference type="ARBA" id="ARBA00017959"/>
    </source>
</evidence>
<gene>
    <name evidence="12" type="ORF">S01H4_65406</name>
</gene>
<keyword evidence="7" id="KW-0067">ATP-binding</keyword>
<evidence type="ECO:0000256" key="5">
    <source>
        <dbReference type="ARBA" id="ARBA00022598"/>
    </source>
</evidence>
<evidence type="ECO:0000256" key="4">
    <source>
        <dbReference type="ARBA" id="ARBA00022555"/>
    </source>
</evidence>
<evidence type="ECO:0000256" key="2">
    <source>
        <dbReference type="ARBA" id="ARBA00013168"/>
    </source>
</evidence>
<organism evidence="12">
    <name type="scientific">marine sediment metagenome</name>
    <dbReference type="NCBI Taxonomy" id="412755"/>
    <lineage>
        <taxon>unclassified sequences</taxon>
        <taxon>metagenomes</taxon>
        <taxon>ecological metagenomes</taxon>
    </lineage>
</organism>
<evidence type="ECO:0000256" key="9">
    <source>
        <dbReference type="ARBA" id="ARBA00022917"/>
    </source>
</evidence>
<evidence type="ECO:0000256" key="1">
    <source>
        <dbReference type="ARBA" id="ARBA00008226"/>
    </source>
</evidence>
<dbReference type="GO" id="GO:0006412">
    <property type="term" value="P:translation"/>
    <property type="evidence" value="ECO:0007669"/>
    <property type="project" value="UniProtKB-KW"/>
</dbReference>
<evidence type="ECO:0000256" key="6">
    <source>
        <dbReference type="ARBA" id="ARBA00022741"/>
    </source>
</evidence>
<dbReference type="GO" id="GO:0004813">
    <property type="term" value="F:alanine-tRNA ligase activity"/>
    <property type="evidence" value="ECO:0007669"/>
    <property type="project" value="UniProtKB-EC"/>
</dbReference>
<evidence type="ECO:0000259" key="11">
    <source>
        <dbReference type="Pfam" id="PF02272"/>
    </source>
</evidence>
<dbReference type="AlphaFoldDB" id="X1DW30"/>
<keyword evidence="9" id="KW-0648">Protein biosynthesis</keyword>
<dbReference type="Gene3D" id="3.10.310.40">
    <property type="match status" value="1"/>
</dbReference>
<protein>
    <recommendedName>
        <fullName evidence="3">Alanine--tRNA ligase</fullName>
        <ecNumber evidence="2">6.1.1.7</ecNumber>
    </recommendedName>
</protein>
<keyword evidence="5" id="KW-0436">Ligase</keyword>
<comment type="similarity">
    <text evidence="1">Belongs to the class-II aminoacyl-tRNA synthetase family.</text>
</comment>
<dbReference type="GO" id="GO:0000049">
    <property type="term" value="F:tRNA binding"/>
    <property type="evidence" value="ECO:0007669"/>
    <property type="project" value="UniProtKB-KW"/>
</dbReference>
<dbReference type="EMBL" id="BART01040009">
    <property type="protein sequence ID" value="GAH25241.1"/>
    <property type="molecule type" value="Genomic_DNA"/>
</dbReference>
<comment type="caution">
    <text evidence="12">The sequence shown here is derived from an EMBL/GenBank/DDBJ whole genome shotgun (WGS) entry which is preliminary data.</text>
</comment>
<evidence type="ECO:0000256" key="8">
    <source>
        <dbReference type="ARBA" id="ARBA00022884"/>
    </source>
</evidence>
<keyword evidence="4" id="KW-0820">tRNA-binding</keyword>
<dbReference type="InterPro" id="IPR003156">
    <property type="entry name" value="DHHA1_dom"/>
</dbReference>
<sequence length="99" mass="10677">IVGHVKSAYTVDTLREVADGLGLQFESYILVLATVINDKPFFVVKVTPDLVDKGYSAVKIIKEVTKITGGDGGGKPTLAQGGGHDKDKLDEAYQLYRHS</sequence>
<proteinExistence type="inferred from homology"/>
<accession>X1DW30</accession>
<dbReference type="GO" id="GO:0005524">
    <property type="term" value="F:ATP binding"/>
    <property type="evidence" value="ECO:0007669"/>
    <property type="project" value="UniProtKB-KW"/>
</dbReference>
<dbReference type="EC" id="6.1.1.7" evidence="2"/>
<keyword evidence="8" id="KW-0694">RNA-binding</keyword>
<dbReference type="Pfam" id="PF02272">
    <property type="entry name" value="DHHA1"/>
    <property type="match status" value="1"/>
</dbReference>
<feature type="domain" description="DHHA1" evidence="11">
    <location>
        <begin position="6"/>
        <end position="95"/>
    </location>
</feature>